<feature type="region of interest" description="Disordered" evidence="1">
    <location>
        <begin position="114"/>
        <end position="137"/>
    </location>
</feature>
<evidence type="ECO:0000313" key="3">
    <source>
        <dbReference type="Proteomes" id="UP000298656"/>
    </source>
</evidence>
<protein>
    <submittedName>
        <fullName evidence="2">Uncharacterized protein</fullName>
    </submittedName>
</protein>
<name>A0A4P8IN96_9BURK</name>
<keyword evidence="3" id="KW-1185">Reference proteome</keyword>
<dbReference type="Proteomes" id="UP000298656">
    <property type="component" value="Chromosome 1"/>
</dbReference>
<dbReference type="AlphaFoldDB" id="A0A4P8IN96"/>
<dbReference type="EMBL" id="CP040077">
    <property type="protein sequence ID" value="QCP48985.1"/>
    <property type="molecule type" value="Genomic_DNA"/>
</dbReference>
<evidence type="ECO:0000313" key="2">
    <source>
        <dbReference type="EMBL" id="QCP48985.1"/>
    </source>
</evidence>
<evidence type="ECO:0000256" key="1">
    <source>
        <dbReference type="SAM" id="MobiDB-lite"/>
    </source>
</evidence>
<sequence length="230" mass="25590">MEDSDEAMVQVWRENLGVLTQAVGAVTRLARMMSLSASLLKLILAGQREFSEEFVRGVETVTGLPAGWMDAPHGAGDIPESTQTAIDTETPFARFRGTVHPVRKRTVLKSGGDLLGRSEGARRAAEAASDEAEQNRRRTHFRKVRDLAAQEVRRLEWHLNHPPAELTVLRAKVEEVMDAANELDERAAADLAGRIEQIEKHHDLLKRHVEKLHALLTRLDLAERGSEGSE</sequence>
<organism evidence="2 3">
    <name type="scientific">Trinickia violacea</name>
    <dbReference type="NCBI Taxonomy" id="2571746"/>
    <lineage>
        <taxon>Bacteria</taxon>
        <taxon>Pseudomonadati</taxon>
        <taxon>Pseudomonadota</taxon>
        <taxon>Betaproteobacteria</taxon>
        <taxon>Burkholderiales</taxon>
        <taxon>Burkholderiaceae</taxon>
        <taxon>Trinickia</taxon>
    </lineage>
</organism>
<gene>
    <name evidence="2" type="ORF">FAZ95_07195</name>
</gene>
<dbReference type="RefSeq" id="WP_137331816.1">
    <property type="nucleotide sequence ID" value="NZ_CP040077.1"/>
</dbReference>
<reference evidence="2 3" key="1">
    <citation type="submission" date="2019-05" db="EMBL/GenBank/DDBJ databases">
        <title>Burkholderia sp. DHOD12, isolated from subtropical forest soil.</title>
        <authorList>
            <person name="Gao Z.-H."/>
            <person name="Qiu L.-H."/>
        </authorList>
    </citation>
    <scope>NUCLEOTIDE SEQUENCE [LARGE SCALE GENOMIC DNA]</scope>
    <source>
        <strain evidence="2 3">DHOD12</strain>
    </source>
</reference>
<accession>A0A4P8IN96</accession>
<dbReference type="OrthoDB" id="9127120at2"/>
<dbReference type="KEGG" id="tvl:FAZ95_07195"/>
<proteinExistence type="predicted"/>